<dbReference type="RefSeq" id="WP_150482432.1">
    <property type="nucleotide sequence ID" value="NZ_BMTB01000014.1"/>
</dbReference>
<name>A0A5J6IEI5_STRC4</name>
<dbReference type="AlphaFoldDB" id="A0A5J6IEI5"/>
<evidence type="ECO:0008006" key="4">
    <source>
        <dbReference type="Google" id="ProtNLM"/>
    </source>
</evidence>
<evidence type="ECO:0000313" key="3">
    <source>
        <dbReference type="Proteomes" id="UP000326598"/>
    </source>
</evidence>
<protein>
    <recommendedName>
        <fullName evidence="4">TPM domain-containing protein</fullName>
    </recommendedName>
</protein>
<reference evidence="2 3" key="1">
    <citation type="submission" date="2017-09" db="EMBL/GenBank/DDBJ databases">
        <authorList>
            <person name="Lee N."/>
            <person name="Cho B.-K."/>
        </authorList>
    </citation>
    <scope>NUCLEOTIDE SEQUENCE [LARGE SCALE GENOMIC DNA]</scope>
    <source>
        <strain evidence="2 3">ATCC 13740</strain>
    </source>
</reference>
<organism evidence="2 3">
    <name type="scientific">Streptomyces coeruleorubidus</name>
    <dbReference type="NCBI Taxonomy" id="116188"/>
    <lineage>
        <taxon>Bacteria</taxon>
        <taxon>Bacillati</taxon>
        <taxon>Actinomycetota</taxon>
        <taxon>Actinomycetes</taxon>
        <taxon>Kitasatosporales</taxon>
        <taxon>Streptomycetaceae</taxon>
        <taxon>Streptomyces</taxon>
    </lineage>
</organism>
<keyword evidence="1" id="KW-0732">Signal</keyword>
<proteinExistence type="predicted"/>
<gene>
    <name evidence="2" type="ORF">CP976_25320</name>
</gene>
<dbReference type="KEGG" id="scoe:CP976_25320"/>
<evidence type="ECO:0000313" key="2">
    <source>
        <dbReference type="EMBL" id="QEV27115.1"/>
    </source>
</evidence>
<dbReference type="Proteomes" id="UP000326598">
    <property type="component" value="Chromosome"/>
</dbReference>
<feature type="signal peptide" evidence="1">
    <location>
        <begin position="1"/>
        <end position="27"/>
    </location>
</feature>
<evidence type="ECO:0000256" key="1">
    <source>
        <dbReference type="SAM" id="SignalP"/>
    </source>
</evidence>
<dbReference type="GeneID" id="91419381"/>
<accession>A0A5J6IEI5</accession>
<feature type="chain" id="PRO_5023895792" description="TPM domain-containing protein" evidence="1">
    <location>
        <begin position="28"/>
        <end position="409"/>
    </location>
</feature>
<dbReference type="EMBL" id="CP023694">
    <property type="protein sequence ID" value="QEV27115.1"/>
    <property type="molecule type" value="Genomic_DNA"/>
</dbReference>
<sequence length="409" mass="43570">MSTDVKRVVTVLAALLLVALTTTPARAGDGDAPSAGQRIAEALRTSPVYVDEAYADAVPPSRQRELAERIRRTGLPIKVVLTPHTKGDAFDGDSDVLAGVVRDRLPDERELILITTDGEFPDSLNGYEWPADTHQAEDAVDAVGFLDETRDAGLADLTAKAVELVAEGKGTERYEEAMKDLDDAAPARKPEPGKPGDSRWWLWPLAAVPALALAALATRALLRSRKAVPAVPQLVFATARAADERELRRRAEAEVLALGEATQAAGVSTTPGLQHALDAYAAAGRVLDEARGVPDLAGVLALTQEGRDALAGSPGLPLCFFNPLHGRAALRTGWRPLGRRDRLDVAVCQDCADALRDRRAPEVLTDRAGDGRTVPYFELPAGRSVWSATGYGSLMQPLDGFNSRGAKTG</sequence>